<accession>A0ABY6NU85</accession>
<dbReference type="NCBIfam" id="TIGR03519">
    <property type="entry name" value="T9SS_PorP_fam"/>
    <property type="match status" value="1"/>
</dbReference>
<dbReference type="InterPro" id="IPR019861">
    <property type="entry name" value="PorP/SprF_Bacteroidetes"/>
</dbReference>
<protein>
    <submittedName>
        <fullName evidence="2">Type IX secretion system membrane protein PorP/SprF</fullName>
    </submittedName>
</protein>
<organism evidence="2 3">
    <name type="scientific">Salinimicrobium tongyeongense</name>
    <dbReference type="NCBI Taxonomy" id="2809707"/>
    <lineage>
        <taxon>Bacteria</taxon>
        <taxon>Pseudomonadati</taxon>
        <taxon>Bacteroidota</taxon>
        <taxon>Flavobacteriia</taxon>
        <taxon>Flavobacteriales</taxon>
        <taxon>Flavobacteriaceae</taxon>
        <taxon>Salinimicrobium</taxon>
    </lineage>
</organism>
<feature type="chain" id="PRO_5047076528" evidence="1">
    <location>
        <begin position="23"/>
        <end position="297"/>
    </location>
</feature>
<gene>
    <name evidence="2" type="ORF">JRG66_04060</name>
</gene>
<dbReference type="EMBL" id="CP069620">
    <property type="protein sequence ID" value="UZH56053.1"/>
    <property type="molecule type" value="Genomic_DNA"/>
</dbReference>
<dbReference type="RefSeq" id="WP_265164474.1">
    <property type="nucleotide sequence ID" value="NZ_CP069620.1"/>
</dbReference>
<keyword evidence="3" id="KW-1185">Reference proteome</keyword>
<evidence type="ECO:0000313" key="3">
    <source>
        <dbReference type="Proteomes" id="UP001163981"/>
    </source>
</evidence>
<reference evidence="2" key="1">
    <citation type="submission" date="2021-02" db="EMBL/GenBank/DDBJ databases">
        <title>Salinimicrobium sp. nov. isolated from seawater in Tongyeong, Republic of Korea.</title>
        <authorList>
            <person name="Lee S.-J."/>
        </authorList>
    </citation>
    <scope>NUCLEOTIDE SEQUENCE</scope>
    <source>
        <strain evidence="2">HN-2-9-2</strain>
    </source>
</reference>
<keyword evidence="1" id="KW-0732">Signal</keyword>
<sequence length="297" mass="33532">MKRYINKITVLFLIFTGTTFYAQQQNSYTFYRQNMNIVNPAYAGADGNTTFAGIFRSQWSGVKNAPEAQAFSFGTYAGKRVGVGLSVENDRTFVEKQTFVTADFSYRLPMNEQLDLFLGLKAGGNFYDVKTSELETWNYDLDPSLVGLSRFNPNVGVGAYLRHEKYYISLSAPKILETKRAREEEGIVTTAADRVHMYLSGGYDFRLNSTLELKPSVMLRYVNGAPVSVDFTALMNIHNNFEVGAAYRTDEAISGLALIKVIDWFDFGYAYESSLRSELQNTSNGTHELFVRFTLKD</sequence>
<dbReference type="Proteomes" id="UP001163981">
    <property type="component" value="Chromosome"/>
</dbReference>
<name>A0ABY6NU85_9FLAO</name>
<proteinExistence type="predicted"/>
<feature type="signal peptide" evidence="1">
    <location>
        <begin position="1"/>
        <end position="22"/>
    </location>
</feature>
<evidence type="ECO:0000256" key="1">
    <source>
        <dbReference type="SAM" id="SignalP"/>
    </source>
</evidence>
<evidence type="ECO:0000313" key="2">
    <source>
        <dbReference type="EMBL" id="UZH56053.1"/>
    </source>
</evidence>
<dbReference type="Pfam" id="PF11751">
    <property type="entry name" value="PorP_SprF"/>
    <property type="match status" value="1"/>
</dbReference>